<keyword evidence="2" id="KW-1133">Transmembrane helix</keyword>
<dbReference type="EMBL" id="AACS02000011">
    <property type="protein sequence ID" value="EAU83024.2"/>
    <property type="molecule type" value="Genomic_DNA"/>
</dbReference>
<dbReference type="VEuPathDB" id="FungiDB:CC1G_08961"/>
<evidence type="ECO:0000313" key="3">
    <source>
        <dbReference type="EMBL" id="EAU83024.2"/>
    </source>
</evidence>
<evidence type="ECO:0000256" key="1">
    <source>
        <dbReference type="SAM" id="MobiDB-lite"/>
    </source>
</evidence>
<dbReference type="HOGENOM" id="CLU_044614_4_0_1"/>
<feature type="transmembrane region" description="Helical" evidence="2">
    <location>
        <begin position="222"/>
        <end position="243"/>
    </location>
</feature>
<comment type="caution">
    <text evidence="3">The sequence shown here is derived from an EMBL/GenBank/DDBJ whole genome shotgun (WGS) entry which is preliminary data.</text>
</comment>
<feature type="region of interest" description="Disordered" evidence="1">
    <location>
        <begin position="310"/>
        <end position="360"/>
    </location>
</feature>
<protein>
    <submittedName>
        <fullName evidence="3">Uncharacterized protein</fullName>
    </submittedName>
</protein>
<feature type="transmembrane region" description="Helical" evidence="2">
    <location>
        <begin position="263"/>
        <end position="285"/>
    </location>
</feature>
<evidence type="ECO:0000313" key="4">
    <source>
        <dbReference type="Proteomes" id="UP000001861"/>
    </source>
</evidence>
<sequence length="360" mass="39757">MSTQEFREALALRRAISYYVSDFTGVFTIGIQLLMCTYGLSAFLATPLERRKGRLPYMILSFVIFILFVTITGFDLPKNCQILYLSEPGASYYNERSRAIRGAMATASQALINAFVALGDALLLYRCYAIWNDTLWVLVLPTLVFLSYIALALTNIVRSAKGISGSSESQILISQQVQIAYTCLTVALNVITTSLIAYRILRAQRLLSRSLPGRKMGVYSDAARIVIESALPLSLFGLFYAIFNTCNWASRTSSGLPNLDYYLTSSISSSVYFCFAALSPQMIIFRVTTGRSHTHQGDLASSVNPDSEPLGALDFKSGHADQSSISSYEEEEDSVLPPHARDDPNAITEEPKFVARQAEV</sequence>
<dbReference type="OrthoDB" id="2744793at2759"/>
<accession>A8P4R7</accession>
<gene>
    <name evidence="3" type="ORF">CC1G_08961</name>
</gene>
<dbReference type="GeneID" id="6015391"/>
<dbReference type="InParanoid" id="A8P4R7"/>
<name>A8P4R7_COPC7</name>
<organism evidence="3 4">
    <name type="scientific">Coprinopsis cinerea (strain Okayama-7 / 130 / ATCC MYA-4618 / FGSC 9003)</name>
    <name type="common">Inky cap fungus</name>
    <name type="synonym">Hormographiella aspergillata</name>
    <dbReference type="NCBI Taxonomy" id="240176"/>
    <lineage>
        <taxon>Eukaryota</taxon>
        <taxon>Fungi</taxon>
        <taxon>Dikarya</taxon>
        <taxon>Basidiomycota</taxon>
        <taxon>Agaricomycotina</taxon>
        <taxon>Agaricomycetes</taxon>
        <taxon>Agaricomycetidae</taxon>
        <taxon>Agaricales</taxon>
        <taxon>Agaricineae</taxon>
        <taxon>Psathyrellaceae</taxon>
        <taxon>Coprinopsis</taxon>
    </lineage>
</organism>
<reference evidence="3 4" key="1">
    <citation type="journal article" date="2010" name="Proc. Natl. Acad. Sci. U.S.A.">
        <title>Insights into evolution of multicellular fungi from the assembled chromosomes of the mushroom Coprinopsis cinerea (Coprinus cinereus).</title>
        <authorList>
            <person name="Stajich J.E."/>
            <person name="Wilke S.K."/>
            <person name="Ahren D."/>
            <person name="Au C.H."/>
            <person name="Birren B.W."/>
            <person name="Borodovsky M."/>
            <person name="Burns C."/>
            <person name="Canback B."/>
            <person name="Casselton L.A."/>
            <person name="Cheng C.K."/>
            <person name="Deng J."/>
            <person name="Dietrich F.S."/>
            <person name="Fargo D.C."/>
            <person name="Farman M.L."/>
            <person name="Gathman A.C."/>
            <person name="Goldberg J."/>
            <person name="Guigo R."/>
            <person name="Hoegger P.J."/>
            <person name="Hooker J.B."/>
            <person name="Huggins A."/>
            <person name="James T.Y."/>
            <person name="Kamada T."/>
            <person name="Kilaru S."/>
            <person name="Kodira C."/>
            <person name="Kues U."/>
            <person name="Kupfer D."/>
            <person name="Kwan H.S."/>
            <person name="Lomsadze A."/>
            <person name="Li W."/>
            <person name="Lilly W.W."/>
            <person name="Ma L.J."/>
            <person name="Mackey A.J."/>
            <person name="Manning G."/>
            <person name="Martin F."/>
            <person name="Muraguchi H."/>
            <person name="Natvig D.O."/>
            <person name="Palmerini H."/>
            <person name="Ramesh M.A."/>
            <person name="Rehmeyer C.J."/>
            <person name="Roe B.A."/>
            <person name="Shenoy N."/>
            <person name="Stanke M."/>
            <person name="Ter-Hovhannisyan V."/>
            <person name="Tunlid A."/>
            <person name="Velagapudi R."/>
            <person name="Vision T.J."/>
            <person name="Zeng Q."/>
            <person name="Zolan M.E."/>
            <person name="Pukkila P.J."/>
        </authorList>
    </citation>
    <scope>NUCLEOTIDE SEQUENCE [LARGE SCALE GENOMIC DNA]</scope>
    <source>
        <strain evidence="4">Okayama-7 / 130 / ATCC MYA-4618 / FGSC 9003</strain>
    </source>
</reference>
<dbReference type="RefSeq" id="XP_001838797.2">
    <property type="nucleotide sequence ID" value="XM_001838745.2"/>
</dbReference>
<feature type="transmembrane region" description="Helical" evidence="2">
    <location>
        <begin position="57"/>
        <end position="74"/>
    </location>
</feature>
<evidence type="ECO:0000256" key="2">
    <source>
        <dbReference type="SAM" id="Phobius"/>
    </source>
</evidence>
<keyword evidence="2" id="KW-0812">Transmembrane</keyword>
<dbReference type="OMA" id="FYAMFTC"/>
<proteinExistence type="predicted"/>
<feature type="compositionally biased region" description="Basic and acidic residues" evidence="1">
    <location>
        <begin position="339"/>
        <end position="360"/>
    </location>
</feature>
<dbReference type="AlphaFoldDB" id="A8P4R7"/>
<feature type="transmembrane region" description="Helical" evidence="2">
    <location>
        <begin position="177"/>
        <end position="201"/>
    </location>
</feature>
<dbReference type="KEGG" id="cci:CC1G_08961"/>
<dbReference type="Proteomes" id="UP000001861">
    <property type="component" value="Unassembled WGS sequence"/>
</dbReference>
<keyword evidence="4" id="KW-1185">Reference proteome</keyword>
<feature type="transmembrane region" description="Helical" evidence="2">
    <location>
        <begin position="23"/>
        <end position="45"/>
    </location>
</feature>
<keyword evidence="2" id="KW-0472">Membrane</keyword>
<feature type="transmembrane region" description="Helical" evidence="2">
    <location>
        <begin position="135"/>
        <end position="157"/>
    </location>
</feature>